<dbReference type="PROSITE" id="PS00455">
    <property type="entry name" value="AMP_BINDING"/>
    <property type="match status" value="1"/>
</dbReference>
<dbReference type="SUPFAM" id="SSF56801">
    <property type="entry name" value="Acetyl-CoA synthetase-like"/>
    <property type="match status" value="1"/>
</dbReference>
<dbReference type="RefSeq" id="WP_300960299.1">
    <property type="nucleotide sequence ID" value="NZ_JAUHJR010000002.1"/>
</dbReference>
<evidence type="ECO:0000259" key="8">
    <source>
        <dbReference type="Pfam" id="PF13193"/>
    </source>
</evidence>
<feature type="binding site" evidence="6">
    <location>
        <position position="513"/>
    </location>
    <ligand>
        <name>ATP</name>
        <dbReference type="ChEBI" id="CHEBI:30616"/>
    </ligand>
</feature>
<evidence type="ECO:0000256" key="5">
    <source>
        <dbReference type="ARBA" id="ARBA00022990"/>
    </source>
</evidence>
<dbReference type="Pfam" id="PF13193">
    <property type="entry name" value="AMP-binding_C"/>
    <property type="match status" value="1"/>
</dbReference>
<dbReference type="Gene3D" id="3.30.300.30">
    <property type="match status" value="1"/>
</dbReference>
<comment type="caution">
    <text evidence="10">The sequence shown here is derived from an EMBL/GenBank/DDBJ whole genome shotgun (WGS) entry which is preliminary data.</text>
</comment>
<comment type="similarity">
    <text evidence="1 6">Belongs to the ATP-dependent AMP-binding enzyme family.</text>
</comment>
<feature type="binding site" evidence="6">
    <location>
        <position position="550"/>
    </location>
    <ligand>
        <name>Mg(2+)</name>
        <dbReference type="ChEBI" id="CHEBI:18420"/>
    </ligand>
</feature>
<sequence>MSEETLSNLLKEDRRFEPPAELAAHANLTEEAYARAAEDREGFWAEQAERLTWSKKWDQVLDWSDAPFAKWYVGGELNAAYNCVDRHVEAGNGDKVAIHWVGEPVDDKRSITYAELQAEVSQAANALTDLGVGTGDRVAIYMPMIPEAIVTMLACARIGAPHTVVFGGFSSDALASRVVDCQAKVVVTADGGYRRGAPSALKPAVDEARAKAAERDGHTVEKVLVVKRTGQEVDWDDSVDVWWHDSVARASTEHQWQAFDSEHPLYVMYTSGTTGKPKGILHTTGGYLTGCAYTHWAVFDLKPETDVYWCTADIGWVTGHSYIVYGPLANGATQVLYEGTPDSPEKGRWWQVIEEYGVTIFYTAPTAIRSFMKQGREIPDARDLSSLRVLGSVGEPINPEAYVWYRQVIGGDRTPVVDTWWQTETGAIMISPLPGVTAGKPGSAMIPIPGVSADVVTEEGESVPNGSGGYLVLTEPWPSMLRGIWGDDQRYRDTYWSRYAEADGGKGWYFAGDGAKKDTDGDLWVLGRVDDVMNVSGHRLSTTEIESALVSHPKVAEAAVVGAKDEDTGQAVCAFVILRDEAGDGGEDIVEELRNHVRKEIGAIAKPRQVMIVPELPKTRSGKIMRRLLRDVAEHREVGDVTTLADSTVMDLISGRLTSGKGGDD</sequence>
<feature type="binding site" evidence="6">
    <location>
        <position position="528"/>
    </location>
    <ligand>
        <name>ATP</name>
        <dbReference type="ChEBI" id="CHEBI:30616"/>
    </ligand>
</feature>
<evidence type="ECO:0000256" key="4">
    <source>
        <dbReference type="ARBA" id="ARBA00022840"/>
    </source>
</evidence>
<dbReference type="GO" id="GO:0003987">
    <property type="term" value="F:acetate-CoA ligase activity"/>
    <property type="evidence" value="ECO:0007669"/>
    <property type="project" value="UniProtKB-EC"/>
</dbReference>
<dbReference type="InterPro" id="IPR020845">
    <property type="entry name" value="AMP-binding_CS"/>
</dbReference>
<dbReference type="Pfam" id="PF16177">
    <property type="entry name" value="ACAS_N"/>
    <property type="match status" value="1"/>
</dbReference>
<feature type="binding site" evidence="6">
    <location>
        <position position="598"/>
    </location>
    <ligand>
        <name>CoA</name>
        <dbReference type="ChEBI" id="CHEBI:57287"/>
    </ligand>
</feature>
<feature type="binding site" evidence="6">
    <location>
        <begin position="394"/>
        <end position="396"/>
    </location>
    <ligand>
        <name>ATP</name>
        <dbReference type="ChEBI" id="CHEBI:30616"/>
    </ligand>
</feature>
<dbReference type="EC" id="6.2.1.1" evidence="6"/>
<dbReference type="NCBIfam" id="TIGR02188">
    <property type="entry name" value="Ac_CoA_lig_AcsA"/>
    <property type="match status" value="1"/>
</dbReference>
<dbReference type="NCBIfam" id="NF001208">
    <property type="entry name" value="PRK00174.1"/>
    <property type="match status" value="1"/>
</dbReference>
<dbReference type="Gene3D" id="3.40.50.12780">
    <property type="entry name" value="N-terminal domain of ligase-like"/>
    <property type="match status" value="1"/>
</dbReference>
<comment type="PTM">
    <text evidence="6">Acetylated. Deacetylation by the SIR2-homolog deacetylase activates the enzyme.</text>
</comment>
<comment type="catalytic activity">
    <reaction evidence="6">
        <text>acetate + ATP + CoA = acetyl-CoA + AMP + diphosphate</text>
        <dbReference type="Rhea" id="RHEA:23176"/>
        <dbReference type="ChEBI" id="CHEBI:30089"/>
        <dbReference type="ChEBI" id="CHEBI:30616"/>
        <dbReference type="ChEBI" id="CHEBI:33019"/>
        <dbReference type="ChEBI" id="CHEBI:57287"/>
        <dbReference type="ChEBI" id="CHEBI:57288"/>
        <dbReference type="ChEBI" id="CHEBI:456215"/>
        <dbReference type="EC" id="6.2.1.1"/>
    </reaction>
</comment>
<evidence type="ECO:0000256" key="3">
    <source>
        <dbReference type="ARBA" id="ARBA00022741"/>
    </source>
</evidence>
<comment type="cofactor">
    <cofactor evidence="6">
        <name>Mg(2+)</name>
        <dbReference type="ChEBI" id="CHEBI:18420"/>
    </cofactor>
</comment>
<comment type="function">
    <text evidence="6">Catalyzes the conversion of acetate into acetyl-CoA (AcCoA), an essential intermediate at the junction of anabolic and catabolic pathways. AcsA undergoes a two-step reaction. In the first half reaction, AcsA combines acetate with ATP to form acetyl-adenylate (AcAMP) intermediate. In the second half reaction, it can then transfer the acetyl group from AcAMP to the sulfhydryl group of CoA, forming the product AcCoA.</text>
</comment>
<keyword evidence="6" id="KW-0479">Metal-binding</keyword>
<dbReference type="InterPro" id="IPR025110">
    <property type="entry name" value="AMP-bd_C"/>
</dbReference>
<dbReference type="PANTHER" id="PTHR24095">
    <property type="entry name" value="ACETYL-COENZYME A SYNTHETASE"/>
    <property type="match status" value="1"/>
</dbReference>
<feature type="binding site" evidence="6">
    <location>
        <position position="552"/>
    </location>
    <ligand>
        <name>Mg(2+)</name>
        <dbReference type="ChEBI" id="CHEBI:18420"/>
    </ligand>
</feature>
<keyword evidence="4 6" id="KW-0067">ATP-binding</keyword>
<dbReference type="Proteomes" id="UP001168537">
    <property type="component" value="Unassembled WGS sequence"/>
</dbReference>
<feature type="domain" description="AMP-binding enzyme C-terminal" evidence="8">
    <location>
        <begin position="544"/>
        <end position="623"/>
    </location>
</feature>
<dbReference type="Pfam" id="PF00501">
    <property type="entry name" value="AMP-binding"/>
    <property type="match status" value="1"/>
</dbReference>
<feature type="domain" description="AMP-dependent synthetase/ligase" evidence="7">
    <location>
        <begin position="90"/>
        <end position="485"/>
    </location>
</feature>
<evidence type="ECO:0000259" key="7">
    <source>
        <dbReference type="Pfam" id="PF00501"/>
    </source>
</evidence>
<dbReference type="CDD" id="cd05966">
    <property type="entry name" value="ACS"/>
    <property type="match status" value="1"/>
</dbReference>
<proteinExistence type="inferred from homology"/>
<gene>
    <name evidence="10" type="primary">acs</name>
    <name evidence="6" type="synonym">acsA</name>
    <name evidence="10" type="ORF">QWY29_08615</name>
</gene>
<dbReference type="HAMAP" id="MF_01123">
    <property type="entry name" value="Ac_CoA_synth"/>
    <property type="match status" value="1"/>
</dbReference>
<dbReference type="EMBL" id="JAUHJR010000002">
    <property type="protein sequence ID" value="MDN4161411.1"/>
    <property type="molecule type" value="Genomic_DNA"/>
</dbReference>
<dbReference type="InterPro" id="IPR000873">
    <property type="entry name" value="AMP-dep_synth/lig_dom"/>
</dbReference>
<feature type="domain" description="Acetyl-coenzyme A synthetase N-terminal" evidence="9">
    <location>
        <begin position="30"/>
        <end position="83"/>
    </location>
</feature>
<protein>
    <recommendedName>
        <fullName evidence="6">Acetyl-coenzyme A synthetase</fullName>
        <shortName evidence="6">AcCoA synthetase</shortName>
        <shortName evidence="6">Acs</shortName>
        <ecNumber evidence="6">6.2.1.1</ecNumber>
    </recommendedName>
    <alternativeName>
        <fullName evidence="6">Acetate--CoA ligase</fullName>
    </alternativeName>
    <alternativeName>
        <fullName evidence="6">Acyl-activating enzyme</fullName>
    </alternativeName>
</protein>
<feature type="binding site" evidence="6">
    <location>
        <position position="536"/>
    </location>
    <ligand>
        <name>CoA</name>
        <dbReference type="ChEBI" id="CHEBI:57287"/>
    </ligand>
</feature>
<feature type="binding site" evidence="6">
    <location>
        <begin position="194"/>
        <end position="197"/>
    </location>
    <ligand>
        <name>CoA</name>
        <dbReference type="ChEBI" id="CHEBI:57287"/>
    </ligand>
</feature>
<evidence type="ECO:0000313" key="11">
    <source>
        <dbReference type="Proteomes" id="UP001168537"/>
    </source>
</evidence>
<feature type="binding site" evidence="6">
    <location>
        <begin position="418"/>
        <end position="423"/>
    </location>
    <ligand>
        <name>ATP</name>
        <dbReference type="ChEBI" id="CHEBI:30616"/>
    </ligand>
</feature>
<keyword evidence="11" id="KW-1185">Reference proteome</keyword>
<dbReference type="InterPro" id="IPR011904">
    <property type="entry name" value="Ac_CoA_lig"/>
</dbReference>
<feature type="binding site" evidence="6">
    <location>
        <position position="539"/>
    </location>
    <ligand>
        <name>ATP</name>
        <dbReference type="ChEBI" id="CHEBI:30616"/>
    </ligand>
</feature>
<name>A0ABT8ETW3_9ACTN</name>
<reference evidence="10" key="1">
    <citation type="submission" date="2023-06" db="EMBL/GenBank/DDBJ databases">
        <title>Draft genome sequence of Nocardioides sp. SOB72.</title>
        <authorList>
            <person name="Zhang G."/>
        </authorList>
    </citation>
    <scope>NUCLEOTIDE SEQUENCE</scope>
    <source>
        <strain evidence="10">SOB72</strain>
    </source>
</reference>
<dbReference type="InterPro" id="IPR032387">
    <property type="entry name" value="ACAS_N"/>
</dbReference>
<feature type="modified residue" description="N6-acetyllysine" evidence="6">
    <location>
        <position position="623"/>
    </location>
</feature>
<dbReference type="InterPro" id="IPR042099">
    <property type="entry name" value="ANL_N_sf"/>
</dbReference>
<keyword evidence="3 6" id="KW-0547">Nucleotide-binding</keyword>
<keyword evidence="6" id="KW-0460">Magnesium</keyword>
<keyword evidence="2 6" id="KW-0436">Ligase</keyword>
<dbReference type="PANTHER" id="PTHR24095:SF14">
    <property type="entry name" value="ACETYL-COENZYME A SYNTHETASE 1"/>
    <property type="match status" value="1"/>
</dbReference>
<dbReference type="InterPro" id="IPR045851">
    <property type="entry name" value="AMP-bd_C_sf"/>
</dbReference>
<evidence type="ECO:0000313" key="10">
    <source>
        <dbReference type="EMBL" id="MDN4161411.1"/>
    </source>
</evidence>
<feature type="binding site" evidence="6">
    <location>
        <position position="318"/>
    </location>
    <ligand>
        <name>CoA</name>
        <dbReference type="ChEBI" id="CHEBI:57287"/>
    </ligand>
</feature>
<evidence type="ECO:0000256" key="6">
    <source>
        <dbReference type="HAMAP-Rule" id="MF_01123"/>
    </source>
</evidence>
<feature type="binding site" evidence="6">
    <location>
        <position position="555"/>
    </location>
    <ligand>
        <name>Mg(2+)</name>
        <dbReference type="ChEBI" id="CHEBI:18420"/>
    </ligand>
</feature>
<evidence type="ECO:0000259" key="9">
    <source>
        <dbReference type="Pfam" id="PF16177"/>
    </source>
</evidence>
<organism evidence="10 11">
    <name type="scientific">Nocardioides abyssi</name>
    <dbReference type="NCBI Taxonomy" id="3058370"/>
    <lineage>
        <taxon>Bacteria</taxon>
        <taxon>Bacillati</taxon>
        <taxon>Actinomycetota</taxon>
        <taxon>Actinomycetes</taxon>
        <taxon>Propionibacteriales</taxon>
        <taxon>Nocardioidaceae</taxon>
        <taxon>Nocardioides</taxon>
    </lineage>
</organism>
<evidence type="ECO:0000256" key="1">
    <source>
        <dbReference type="ARBA" id="ARBA00006432"/>
    </source>
</evidence>
<evidence type="ECO:0000256" key="2">
    <source>
        <dbReference type="ARBA" id="ARBA00022598"/>
    </source>
</evidence>
<accession>A0ABT8ETW3</accession>
<comment type="caution">
    <text evidence="6">Lacks conserved residue(s) required for the propagation of feature annotation.</text>
</comment>
<keyword evidence="5 6" id="KW-0007">Acetylation</keyword>